<dbReference type="PANTHER" id="PTHR10196">
    <property type="entry name" value="SUGAR KINASE"/>
    <property type="match status" value="1"/>
</dbReference>
<dbReference type="InterPro" id="IPR013449">
    <property type="entry name" value="Rhamnulokinase"/>
</dbReference>
<dbReference type="Pfam" id="PF02782">
    <property type="entry name" value="FGGY_C"/>
    <property type="match status" value="1"/>
</dbReference>
<evidence type="ECO:0000313" key="11">
    <source>
        <dbReference type="Proteomes" id="UP000824112"/>
    </source>
</evidence>
<dbReference type="GO" id="GO:0005524">
    <property type="term" value="F:ATP binding"/>
    <property type="evidence" value="ECO:0007669"/>
    <property type="project" value="UniProtKB-KW"/>
</dbReference>
<dbReference type="InterPro" id="IPR018484">
    <property type="entry name" value="FGGY_N"/>
</dbReference>
<dbReference type="InterPro" id="IPR000577">
    <property type="entry name" value="Carb_kinase_FGGY"/>
</dbReference>
<dbReference type="Proteomes" id="UP000824112">
    <property type="component" value="Unassembled WGS sequence"/>
</dbReference>
<dbReference type="GO" id="GO:0008993">
    <property type="term" value="F:rhamnulokinase activity"/>
    <property type="evidence" value="ECO:0007669"/>
    <property type="project" value="InterPro"/>
</dbReference>
<dbReference type="PANTHER" id="PTHR10196:SF93">
    <property type="entry name" value="L-RHAMNULOKINASE"/>
    <property type="match status" value="1"/>
</dbReference>
<keyword evidence="3" id="KW-0547">Nucleotide-binding</keyword>
<comment type="caution">
    <text evidence="10">The sequence shown here is derived from an EMBL/GenBank/DDBJ whole genome shotgun (WGS) entry which is preliminary data.</text>
</comment>
<feature type="domain" description="Carbohydrate kinase FGGY N-terminal" evidence="8">
    <location>
        <begin position="7"/>
        <end position="245"/>
    </location>
</feature>
<evidence type="ECO:0000256" key="7">
    <source>
        <dbReference type="ARBA" id="ARBA00023308"/>
    </source>
</evidence>
<feature type="domain" description="Carbohydrate kinase FGGY C-terminal" evidence="9">
    <location>
        <begin position="256"/>
        <end position="449"/>
    </location>
</feature>
<keyword evidence="4" id="KW-0418">Kinase</keyword>
<name>A0A9D1SDB1_9BACT</name>
<dbReference type="GO" id="GO:0004370">
    <property type="term" value="F:glycerol kinase activity"/>
    <property type="evidence" value="ECO:0007669"/>
    <property type="project" value="TreeGrafter"/>
</dbReference>
<evidence type="ECO:0000256" key="6">
    <source>
        <dbReference type="ARBA" id="ARBA00023157"/>
    </source>
</evidence>
<keyword evidence="5" id="KW-0067">ATP-binding</keyword>
<gene>
    <name evidence="10" type="ORF">IAB03_06240</name>
</gene>
<keyword evidence="7" id="KW-0684">Rhamnose metabolism</keyword>
<dbReference type="GO" id="GO:0005829">
    <property type="term" value="C:cytosol"/>
    <property type="evidence" value="ECO:0007669"/>
    <property type="project" value="TreeGrafter"/>
</dbReference>
<protein>
    <submittedName>
        <fullName evidence="10">Rhamnulokinase</fullName>
    </submittedName>
</protein>
<dbReference type="InterPro" id="IPR043129">
    <property type="entry name" value="ATPase_NBD"/>
</dbReference>
<evidence type="ECO:0000256" key="3">
    <source>
        <dbReference type="ARBA" id="ARBA00022741"/>
    </source>
</evidence>
<dbReference type="Gene3D" id="3.30.420.40">
    <property type="match status" value="2"/>
</dbReference>
<reference evidence="10" key="2">
    <citation type="journal article" date="2021" name="PeerJ">
        <title>Extensive microbial diversity within the chicken gut microbiome revealed by metagenomics and culture.</title>
        <authorList>
            <person name="Gilroy R."/>
            <person name="Ravi A."/>
            <person name="Getino M."/>
            <person name="Pursley I."/>
            <person name="Horton D.L."/>
            <person name="Alikhan N.F."/>
            <person name="Baker D."/>
            <person name="Gharbi K."/>
            <person name="Hall N."/>
            <person name="Watson M."/>
            <person name="Adriaenssens E.M."/>
            <person name="Foster-Nyarko E."/>
            <person name="Jarju S."/>
            <person name="Secka A."/>
            <person name="Antonio M."/>
            <person name="Oren A."/>
            <person name="Chaudhuri R.R."/>
            <person name="La Ragione R."/>
            <person name="Hildebrand F."/>
            <person name="Pallen M.J."/>
        </authorList>
    </citation>
    <scope>NUCLEOTIDE SEQUENCE</scope>
    <source>
        <strain evidence="10">CHK158-818</strain>
    </source>
</reference>
<organism evidence="10 11">
    <name type="scientific">Candidatus Gallibacteroides avistercoris</name>
    <dbReference type="NCBI Taxonomy" id="2840833"/>
    <lineage>
        <taxon>Bacteria</taxon>
        <taxon>Pseudomonadati</taxon>
        <taxon>Bacteroidota</taxon>
        <taxon>Bacteroidia</taxon>
        <taxon>Bacteroidales</taxon>
        <taxon>Bacteroidaceae</taxon>
        <taxon>Bacteroidaceae incertae sedis</taxon>
        <taxon>Candidatus Gallibacteroides</taxon>
    </lineage>
</organism>
<dbReference type="InterPro" id="IPR018485">
    <property type="entry name" value="FGGY_C"/>
</dbReference>
<evidence type="ECO:0000259" key="9">
    <source>
        <dbReference type="Pfam" id="PF02782"/>
    </source>
</evidence>
<evidence type="ECO:0000256" key="2">
    <source>
        <dbReference type="ARBA" id="ARBA00022679"/>
    </source>
</evidence>
<evidence type="ECO:0000256" key="1">
    <source>
        <dbReference type="ARBA" id="ARBA00009156"/>
    </source>
</evidence>
<sequence>MKKHNFLAFDLGATSGRAVLATVDGVKFEMREILRFPNAIMELHGKYYWDVFSLYKSLKQALVICAEQQIKVDSIGIDTWGVDFAYIGADGAILGLPRAYRDPYTVGKPEEYFKIVPQKEVYDKTGIQIMNFNSLYQLFAAKQEGYTPLEKADKILFMPDLLSYMLTGRQVCEYTDASTSQILNPRTKKFESSLLEAIGISSSLLHDPIFPGSVVGELTDALASETGIGKVPVVAVAGHDTASAVAAVPARNKHFAYLSSGTWSLMGIETEEPIITESSYRLNFTNEGGIEGTTRFLKNITGMWLLEECRKEWKREERTEYTYSQIVEMAESAEPFRSLVNPDEPEFANPPGMIEAIQAYCKRTGQPVPDTHARIIRTIFESLALRYRQVLESLEELSPFPIECLHIIGGGSKNSLLNQFTANAIDKPVIAGPSEATAIGNVMIQARAMGLVNDRMEMRRVIARCIETSVFQPQERDLWNAAYAKYRKIVTR</sequence>
<comment type="similarity">
    <text evidence="1">Belongs to the FGGY kinase family.</text>
</comment>
<dbReference type="GO" id="GO:0019301">
    <property type="term" value="P:rhamnose catabolic process"/>
    <property type="evidence" value="ECO:0007669"/>
    <property type="project" value="InterPro"/>
</dbReference>
<proteinExistence type="inferred from homology"/>
<reference evidence="10" key="1">
    <citation type="submission" date="2020-10" db="EMBL/GenBank/DDBJ databases">
        <authorList>
            <person name="Gilroy R."/>
        </authorList>
    </citation>
    <scope>NUCLEOTIDE SEQUENCE</scope>
    <source>
        <strain evidence="10">CHK158-818</strain>
    </source>
</reference>
<dbReference type="CDD" id="cd07771">
    <property type="entry name" value="ASKHA_NBD_FGGY_RhaB-like"/>
    <property type="match status" value="1"/>
</dbReference>
<dbReference type="AlphaFoldDB" id="A0A9D1SDB1"/>
<accession>A0A9D1SDB1</accession>
<evidence type="ECO:0000256" key="5">
    <source>
        <dbReference type="ARBA" id="ARBA00022840"/>
    </source>
</evidence>
<dbReference type="PIRSF" id="PIRSF000538">
    <property type="entry name" value="GlpK"/>
    <property type="match status" value="1"/>
</dbReference>
<dbReference type="GO" id="GO:0006071">
    <property type="term" value="P:glycerol metabolic process"/>
    <property type="evidence" value="ECO:0007669"/>
    <property type="project" value="TreeGrafter"/>
</dbReference>
<evidence type="ECO:0000256" key="4">
    <source>
        <dbReference type="ARBA" id="ARBA00022777"/>
    </source>
</evidence>
<dbReference type="SUPFAM" id="SSF53067">
    <property type="entry name" value="Actin-like ATPase domain"/>
    <property type="match status" value="2"/>
</dbReference>
<dbReference type="EMBL" id="DVNA01000139">
    <property type="protein sequence ID" value="HIU55387.1"/>
    <property type="molecule type" value="Genomic_DNA"/>
</dbReference>
<keyword evidence="6" id="KW-1015">Disulfide bond</keyword>
<keyword evidence="2" id="KW-0808">Transferase</keyword>
<dbReference type="Pfam" id="PF00370">
    <property type="entry name" value="FGGY_N"/>
    <property type="match status" value="1"/>
</dbReference>
<evidence type="ECO:0000313" key="10">
    <source>
        <dbReference type="EMBL" id="HIU55387.1"/>
    </source>
</evidence>
<evidence type="ECO:0000259" key="8">
    <source>
        <dbReference type="Pfam" id="PF00370"/>
    </source>
</evidence>